<organism evidence="1 2">
    <name type="scientific">Staphylotrichum tortipilum</name>
    <dbReference type="NCBI Taxonomy" id="2831512"/>
    <lineage>
        <taxon>Eukaryota</taxon>
        <taxon>Fungi</taxon>
        <taxon>Dikarya</taxon>
        <taxon>Ascomycota</taxon>
        <taxon>Pezizomycotina</taxon>
        <taxon>Sordariomycetes</taxon>
        <taxon>Sordariomycetidae</taxon>
        <taxon>Sordariales</taxon>
        <taxon>Chaetomiaceae</taxon>
        <taxon>Staphylotrichum</taxon>
    </lineage>
</organism>
<gene>
    <name evidence="1" type="ORF">C8A05DRAFT_20296</name>
</gene>
<proteinExistence type="predicted"/>
<comment type="caution">
    <text evidence="1">The sequence shown here is derived from an EMBL/GenBank/DDBJ whole genome shotgun (WGS) entry which is preliminary data.</text>
</comment>
<accession>A0AAN6M8U8</accession>
<name>A0AAN6M8U8_9PEZI</name>
<evidence type="ECO:0000313" key="1">
    <source>
        <dbReference type="EMBL" id="KAK3896812.1"/>
    </source>
</evidence>
<dbReference type="Proteomes" id="UP001303889">
    <property type="component" value="Unassembled WGS sequence"/>
</dbReference>
<evidence type="ECO:0000313" key="2">
    <source>
        <dbReference type="Proteomes" id="UP001303889"/>
    </source>
</evidence>
<keyword evidence="2" id="KW-1185">Reference proteome</keyword>
<protein>
    <submittedName>
        <fullName evidence="1">Uncharacterized protein</fullName>
    </submittedName>
</protein>
<reference evidence="1" key="2">
    <citation type="submission" date="2023-05" db="EMBL/GenBank/DDBJ databases">
        <authorList>
            <consortium name="Lawrence Berkeley National Laboratory"/>
            <person name="Steindorff A."/>
            <person name="Hensen N."/>
            <person name="Bonometti L."/>
            <person name="Westerberg I."/>
            <person name="Brannstrom I.O."/>
            <person name="Guillou S."/>
            <person name="Cros-Aarteil S."/>
            <person name="Calhoun S."/>
            <person name="Haridas S."/>
            <person name="Kuo A."/>
            <person name="Mondo S."/>
            <person name="Pangilinan J."/>
            <person name="Riley R."/>
            <person name="Labutti K."/>
            <person name="Andreopoulos B."/>
            <person name="Lipzen A."/>
            <person name="Chen C."/>
            <person name="Yanf M."/>
            <person name="Daum C."/>
            <person name="Ng V."/>
            <person name="Clum A."/>
            <person name="Ohm R."/>
            <person name="Martin F."/>
            <person name="Silar P."/>
            <person name="Natvig D."/>
            <person name="Lalanne C."/>
            <person name="Gautier V."/>
            <person name="Ament-Velasquez S.L."/>
            <person name="Kruys A."/>
            <person name="Hutchinson M.I."/>
            <person name="Powell A.J."/>
            <person name="Barry K."/>
            <person name="Miller A.N."/>
            <person name="Grigoriev I.V."/>
            <person name="Debuchy R."/>
            <person name="Gladieux P."/>
            <person name="Thoren M.H."/>
            <person name="Johannesson H."/>
        </authorList>
    </citation>
    <scope>NUCLEOTIDE SEQUENCE</scope>
    <source>
        <strain evidence="1">CBS 103.79</strain>
    </source>
</reference>
<dbReference type="EMBL" id="MU856387">
    <property type="protein sequence ID" value="KAK3896812.1"/>
    <property type="molecule type" value="Genomic_DNA"/>
</dbReference>
<reference evidence="1" key="1">
    <citation type="journal article" date="2023" name="Mol. Phylogenet. Evol.">
        <title>Genome-scale phylogeny and comparative genomics of the fungal order Sordariales.</title>
        <authorList>
            <person name="Hensen N."/>
            <person name="Bonometti L."/>
            <person name="Westerberg I."/>
            <person name="Brannstrom I.O."/>
            <person name="Guillou S."/>
            <person name="Cros-Aarteil S."/>
            <person name="Calhoun S."/>
            <person name="Haridas S."/>
            <person name="Kuo A."/>
            <person name="Mondo S."/>
            <person name="Pangilinan J."/>
            <person name="Riley R."/>
            <person name="LaButti K."/>
            <person name="Andreopoulos B."/>
            <person name="Lipzen A."/>
            <person name="Chen C."/>
            <person name="Yan M."/>
            <person name="Daum C."/>
            <person name="Ng V."/>
            <person name="Clum A."/>
            <person name="Steindorff A."/>
            <person name="Ohm R.A."/>
            <person name="Martin F."/>
            <person name="Silar P."/>
            <person name="Natvig D.O."/>
            <person name="Lalanne C."/>
            <person name="Gautier V."/>
            <person name="Ament-Velasquez S.L."/>
            <person name="Kruys A."/>
            <person name="Hutchinson M.I."/>
            <person name="Powell A.J."/>
            <person name="Barry K."/>
            <person name="Miller A.N."/>
            <person name="Grigoriev I.V."/>
            <person name="Debuchy R."/>
            <person name="Gladieux P."/>
            <person name="Hiltunen Thoren M."/>
            <person name="Johannesson H."/>
        </authorList>
    </citation>
    <scope>NUCLEOTIDE SEQUENCE</scope>
    <source>
        <strain evidence="1">CBS 103.79</strain>
    </source>
</reference>
<dbReference type="AlphaFoldDB" id="A0AAN6M8U8"/>
<sequence>MVGGTDCRPDVTVAVDEFVGDVVQGPTCVFGSGPPSMLEDLSAAVAKNNAGGRVWKGEERFDVRLVCDDRLEW</sequence>